<dbReference type="FunFam" id="3.30.30.170:FF:000001">
    <property type="entry name" value="Eukaryotic translation initiation factor 2 subunit"/>
    <property type="match status" value="1"/>
</dbReference>
<evidence type="ECO:0000256" key="2">
    <source>
        <dbReference type="ARBA" id="ARBA00022540"/>
    </source>
</evidence>
<sequence length="272" mass="31285">MSTEERKRVKKGKKPKKKFNWESMETTTTASEPVKVQPEEEKDADAIADDLAKQIGETMIQQTTTTKNENKDILDLDFKRTYKRRLKRAPITDDQIKEMFGDIADVIEKPKTTWADGEMTYDDMLSRIMGILRERHSELMGGSKRIVLRPPHVTREGSKKTAFTNFMEICKDLRRDHEHVLAYLLSELGATGSIDSNNVLSIKGRFVSKQIESVLKKYIIEFVFCQGCKSSDTLLVRENRLYFVQCERCGAHRSVSSIKAGFQAQVTRRPRK</sequence>
<dbReference type="AlphaFoldDB" id="A0A8J6E0A4"/>
<keyword evidence="7" id="KW-1185">Reference proteome</keyword>
<evidence type="ECO:0000256" key="3">
    <source>
        <dbReference type="ARBA" id="ARBA00022917"/>
    </source>
</evidence>
<keyword evidence="2" id="KW-0396">Initiation factor</keyword>
<comment type="similarity">
    <text evidence="1">Belongs to the eIF-2-beta/eIF-5 family.</text>
</comment>
<dbReference type="GO" id="GO:0003729">
    <property type="term" value="F:mRNA binding"/>
    <property type="evidence" value="ECO:0007669"/>
    <property type="project" value="TreeGrafter"/>
</dbReference>
<comment type="caution">
    <text evidence="6">The sequence shown here is derived from an EMBL/GenBank/DDBJ whole genome shotgun (WGS) entry which is preliminary data.</text>
</comment>
<dbReference type="Pfam" id="PF01873">
    <property type="entry name" value="eIF-5_eIF-2B"/>
    <property type="match status" value="1"/>
</dbReference>
<dbReference type="PANTHER" id="PTHR23001">
    <property type="entry name" value="EUKARYOTIC TRANSLATION INITIATION FACTOR"/>
    <property type="match status" value="1"/>
</dbReference>
<dbReference type="SMART" id="SM00653">
    <property type="entry name" value="eIF2B_5"/>
    <property type="match status" value="1"/>
</dbReference>
<dbReference type="SUPFAM" id="SSF75689">
    <property type="entry name" value="Zinc-binding domain of translation initiation factor 2 beta"/>
    <property type="match status" value="1"/>
</dbReference>
<protein>
    <submittedName>
        <fullName evidence="6">Domain found in IF2B/IF5</fullName>
    </submittedName>
</protein>
<dbReference type="PANTHER" id="PTHR23001:SF3">
    <property type="entry name" value="EUKARYOTIC TRANSLATION INITIATION FACTOR 2 SUBUNIT 2"/>
    <property type="match status" value="1"/>
</dbReference>
<accession>A0A8J6E0A4</accession>
<feature type="region of interest" description="Disordered" evidence="4">
    <location>
        <begin position="1"/>
        <end position="43"/>
    </location>
</feature>
<proteinExistence type="inferred from homology"/>
<dbReference type="GO" id="GO:0003743">
    <property type="term" value="F:translation initiation factor activity"/>
    <property type="evidence" value="ECO:0007669"/>
    <property type="project" value="UniProtKB-KW"/>
</dbReference>
<evidence type="ECO:0000313" key="6">
    <source>
        <dbReference type="EMBL" id="KAG9391541.1"/>
    </source>
</evidence>
<feature type="domain" description="Translation initiation factor IF2/IF5" evidence="5">
    <location>
        <begin position="143"/>
        <end position="252"/>
    </location>
</feature>
<dbReference type="InterPro" id="IPR002735">
    <property type="entry name" value="Transl_init_fac_IF2/IF5_dom"/>
</dbReference>
<dbReference type="InterPro" id="IPR016190">
    <property type="entry name" value="Transl_init_fac_IF2/IF5_Zn-bd"/>
</dbReference>
<dbReference type="GO" id="GO:0001731">
    <property type="term" value="P:formation of translation preinitiation complex"/>
    <property type="evidence" value="ECO:0007669"/>
    <property type="project" value="TreeGrafter"/>
</dbReference>
<dbReference type="Proteomes" id="UP000717585">
    <property type="component" value="Unassembled WGS sequence"/>
</dbReference>
<organism evidence="6 7">
    <name type="scientific">Carpediemonas membranifera</name>
    <dbReference type="NCBI Taxonomy" id="201153"/>
    <lineage>
        <taxon>Eukaryota</taxon>
        <taxon>Metamonada</taxon>
        <taxon>Carpediemonas-like organisms</taxon>
        <taxon>Carpediemonas</taxon>
    </lineage>
</organism>
<feature type="compositionally biased region" description="Basic residues" evidence="4">
    <location>
        <begin position="8"/>
        <end position="18"/>
    </location>
</feature>
<evidence type="ECO:0000313" key="7">
    <source>
        <dbReference type="Proteomes" id="UP000717585"/>
    </source>
</evidence>
<name>A0A8J6E0A4_9EUKA</name>
<dbReference type="InterPro" id="IPR045196">
    <property type="entry name" value="IF2/IF5"/>
</dbReference>
<reference evidence="6" key="1">
    <citation type="submission" date="2021-05" db="EMBL/GenBank/DDBJ databases">
        <title>A free-living protist that lacks canonical eukaryotic 1 DNA replication and segregation systems.</title>
        <authorList>
            <person name="Salas-Leiva D.E."/>
            <person name="Tromer E.C."/>
            <person name="Curtis B.A."/>
            <person name="Jerlstrom-Hultqvist J."/>
            <person name="Kolisko M."/>
            <person name="Yi Z."/>
            <person name="Salas-Leiva J.S."/>
            <person name="Gallot-Lavallee L."/>
            <person name="Kops G.J.P.L."/>
            <person name="Archibald J.M."/>
            <person name="Simpson A.G.B."/>
            <person name="Roger A.J."/>
        </authorList>
    </citation>
    <scope>NUCLEOTIDE SEQUENCE</scope>
    <source>
        <strain evidence="6">BICM</strain>
    </source>
</reference>
<dbReference type="EMBL" id="JAHDYR010000053">
    <property type="protein sequence ID" value="KAG9391541.1"/>
    <property type="molecule type" value="Genomic_DNA"/>
</dbReference>
<dbReference type="Gene3D" id="3.30.30.170">
    <property type="match status" value="1"/>
</dbReference>
<gene>
    <name evidence="6" type="ORF">J8273_6305</name>
</gene>
<dbReference type="OrthoDB" id="10255414at2759"/>
<keyword evidence="3" id="KW-0648">Protein biosynthesis</keyword>
<dbReference type="GO" id="GO:0005850">
    <property type="term" value="C:eukaryotic translation initiation factor 2 complex"/>
    <property type="evidence" value="ECO:0007669"/>
    <property type="project" value="TreeGrafter"/>
</dbReference>
<dbReference type="InterPro" id="IPR016189">
    <property type="entry name" value="Transl_init_fac_IF2/IF5_N"/>
</dbReference>
<dbReference type="GO" id="GO:0031369">
    <property type="term" value="F:translation initiation factor binding"/>
    <property type="evidence" value="ECO:0007669"/>
    <property type="project" value="TreeGrafter"/>
</dbReference>
<evidence type="ECO:0000256" key="1">
    <source>
        <dbReference type="ARBA" id="ARBA00010397"/>
    </source>
</evidence>
<evidence type="ECO:0000256" key="4">
    <source>
        <dbReference type="SAM" id="MobiDB-lite"/>
    </source>
</evidence>
<evidence type="ECO:0000259" key="5">
    <source>
        <dbReference type="SMART" id="SM00653"/>
    </source>
</evidence>
<dbReference type="SUPFAM" id="SSF100966">
    <property type="entry name" value="Translation initiation factor 2 beta, aIF2beta, N-terminal domain"/>
    <property type="match status" value="1"/>
</dbReference>